<dbReference type="SMART" id="SM00267">
    <property type="entry name" value="GGDEF"/>
    <property type="match status" value="1"/>
</dbReference>
<evidence type="ECO:0000256" key="2">
    <source>
        <dbReference type="ARBA" id="ARBA00034247"/>
    </source>
</evidence>
<evidence type="ECO:0000313" key="4">
    <source>
        <dbReference type="EMBL" id="MFC3225721.1"/>
    </source>
</evidence>
<dbReference type="PANTHER" id="PTHR45138:SF9">
    <property type="entry name" value="DIGUANYLATE CYCLASE DGCM-RELATED"/>
    <property type="match status" value="1"/>
</dbReference>
<dbReference type="InterPro" id="IPR000160">
    <property type="entry name" value="GGDEF_dom"/>
</dbReference>
<dbReference type="PANTHER" id="PTHR45138">
    <property type="entry name" value="REGULATORY COMPONENTS OF SENSORY TRANSDUCTION SYSTEM"/>
    <property type="match status" value="1"/>
</dbReference>
<dbReference type="CDD" id="cd01949">
    <property type="entry name" value="GGDEF"/>
    <property type="match status" value="1"/>
</dbReference>
<gene>
    <name evidence="4" type="ORF">ACFOGJ_00665</name>
</gene>
<proteinExistence type="predicted"/>
<dbReference type="InterPro" id="IPR050469">
    <property type="entry name" value="Diguanylate_Cyclase"/>
</dbReference>
<accession>A0ABV7KTL4</accession>
<dbReference type="RefSeq" id="WP_379897454.1">
    <property type="nucleotide sequence ID" value="NZ_JBHRTR010000004.1"/>
</dbReference>
<dbReference type="SUPFAM" id="SSF55073">
    <property type="entry name" value="Nucleotide cyclase"/>
    <property type="match status" value="1"/>
</dbReference>
<dbReference type="Proteomes" id="UP001595528">
    <property type="component" value="Unassembled WGS sequence"/>
</dbReference>
<dbReference type="Pfam" id="PF00990">
    <property type="entry name" value="GGDEF"/>
    <property type="match status" value="1"/>
</dbReference>
<dbReference type="GO" id="GO:0052621">
    <property type="term" value="F:diguanylate cyclase activity"/>
    <property type="evidence" value="ECO:0007669"/>
    <property type="project" value="UniProtKB-EC"/>
</dbReference>
<comment type="catalytic activity">
    <reaction evidence="2">
        <text>2 GTP = 3',3'-c-di-GMP + 2 diphosphate</text>
        <dbReference type="Rhea" id="RHEA:24898"/>
        <dbReference type="ChEBI" id="CHEBI:33019"/>
        <dbReference type="ChEBI" id="CHEBI:37565"/>
        <dbReference type="ChEBI" id="CHEBI:58805"/>
        <dbReference type="EC" id="2.7.7.65"/>
    </reaction>
</comment>
<dbReference type="EMBL" id="JBHRTR010000004">
    <property type="protein sequence ID" value="MFC3225721.1"/>
    <property type="molecule type" value="Genomic_DNA"/>
</dbReference>
<evidence type="ECO:0000313" key="5">
    <source>
        <dbReference type="Proteomes" id="UP001595528"/>
    </source>
</evidence>
<keyword evidence="4" id="KW-0548">Nucleotidyltransferase</keyword>
<dbReference type="InterPro" id="IPR029787">
    <property type="entry name" value="Nucleotide_cyclase"/>
</dbReference>
<reference evidence="5" key="1">
    <citation type="journal article" date="2019" name="Int. J. Syst. Evol. Microbiol.">
        <title>The Global Catalogue of Microorganisms (GCM) 10K type strain sequencing project: providing services to taxonomists for standard genome sequencing and annotation.</title>
        <authorList>
            <consortium name="The Broad Institute Genomics Platform"/>
            <consortium name="The Broad Institute Genome Sequencing Center for Infectious Disease"/>
            <person name="Wu L."/>
            <person name="Ma J."/>
        </authorList>
    </citation>
    <scope>NUCLEOTIDE SEQUENCE [LARGE SCALE GENOMIC DNA]</scope>
    <source>
        <strain evidence="5">KCTC 42964</strain>
    </source>
</reference>
<sequence length="238" mass="26295">MALPEKIQERIEALRRRAQEVDPDLATEVAWLADLYIKLEHNLLKLSRVSDRMQSQIMELNEQLAAAAVTDPLTGLANRRGTMERLTALAAQGDAARFVLMLADIDRFKSINDTFGHEAGDQALVQVAERLSTAVGDEDFVGRWGGEEFLVVLVVPDRAAAEARAVRLTEAVRDQAITTPQGPLEVQVSSGLCWHRPGRSVMQTILFADRALYAAKQAGRDRFEWWDEPAADDGADTG</sequence>
<organism evidence="4 5">
    <name type="scientific">Marinibaculum pumilum</name>
    <dbReference type="NCBI Taxonomy" id="1766165"/>
    <lineage>
        <taxon>Bacteria</taxon>
        <taxon>Pseudomonadati</taxon>
        <taxon>Pseudomonadota</taxon>
        <taxon>Alphaproteobacteria</taxon>
        <taxon>Rhodospirillales</taxon>
        <taxon>Rhodospirillaceae</taxon>
        <taxon>Marinibaculum</taxon>
    </lineage>
</organism>
<keyword evidence="5" id="KW-1185">Reference proteome</keyword>
<protein>
    <recommendedName>
        <fullName evidence="1">diguanylate cyclase</fullName>
        <ecNumber evidence="1">2.7.7.65</ecNumber>
    </recommendedName>
</protein>
<feature type="domain" description="GGDEF" evidence="3">
    <location>
        <begin position="96"/>
        <end position="228"/>
    </location>
</feature>
<keyword evidence="4" id="KW-0808">Transferase</keyword>
<name>A0ABV7KTL4_9PROT</name>
<dbReference type="InterPro" id="IPR043128">
    <property type="entry name" value="Rev_trsase/Diguanyl_cyclase"/>
</dbReference>
<evidence type="ECO:0000256" key="1">
    <source>
        <dbReference type="ARBA" id="ARBA00012528"/>
    </source>
</evidence>
<dbReference type="NCBIfam" id="TIGR00254">
    <property type="entry name" value="GGDEF"/>
    <property type="match status" value="1"/>
</dbReference>
<dbReference type="EC" id="2.7.7.65" evidence="1"/>
<comment type="caution">
    <text evidence="4">The sequence shown here is derived from an EMBL/GenBank/DDBJ whole genome shotgun (WGS) entry which is preliminary data.</text>
</comment>
<dbReference type="Gene3D" id="3.30.70.270">
    <property type="match status" value="1"/>
</dbReference>
<evidence type="ECO:0000259" key="3">
    <source>
        <dbReference type="PROSITE" id="PS50887"/>
    </source>
</evidence>
<dbReference type="PROSITE" id="PS50887">
    <property type="entry name" value="GGDEF"/>
    <property type="match status" value="1"/>
</dbReference>